<accession>A0A939DZR1</accession>
<reference evidence="7" key="1">
    <citation type="submission" date="2021-03" db="EMBL/GenBank/DDBJ databases">
        <authorList>
            <person name="Sun Q."/>
        </authorList>
    </citation>
    <scope>NUCLEOTIDE SEQUENCE</scope>
    <source>
        <strain evidence="7">CCM 8862</strain>
    </source>
</reference>
<organism evidence="7 8">
    <name type="scientific">Corynebacterium mendelii</name>
    <dbReference type="NCBI Taxonomy" id="2765362"/>
    <lineage>
        <taxon>Bacteria</taxon>
        <taxon>Bacillati</taxon>
        <taxon>Actinomycetota</taxon>
        <taxon>Actinomycetes</taxon>
        <taxon>Mycobacteriales</taxon>
        <taxon>Corynebacteriaceae</taxon>
        <taxon>Corynebacterium</taxon>
    </lineage>
</organism>
<evidence type="ECO:0000256" key="2">
    <source>
        <dbReference type="ARBA" id="ARBA00007171"/>
    </source>
</evidence>
<dbReference type="EMBL" id="JAFLEQ010000003">
    <property type="protein sequence ID" value="MBN9643096.1"/>
    <property type="molecule type" value="Genomic_DNA"/>
</dbReference>
<comment type="subcellular location">
    <subcellularLocation>
        <location evidence="1">Membrane</location>
    </subcellularLocation>
</comment>
<feature type="domain" description="Penicillin-binding protein transpeptidase" evidence="5">
    <location>
        <begin position="275"/>
        <end position="593"/>
    </location>
</feature>
<dbReference type="GO" id="GO:0071555">
    <property type="term" value="P:cell wall organization"/>
    <property type="evidence" value="ECO:0007669"/>
    <property type="project" value="TreeGrafter"/>
</dbReference>
<dbReference type="AlphaFoldDB" id="A0A939DZR1"/>
<dbReference type="InterPro" id="IPR001460">
    <property type="entry name" value="PCN-bd_Tpept"/>
</dbReference>
<dbReference type="Proteomes" id="UP000664332">
    <property type="component" value="Unassembled WGS sequence"/>
</dbReference>
<dbReference type="PANTHER" id="PTHR30627">
    <property type="entry name" value="PEPTIDOGLYCAN D,D-TRANSPEPTIDASE"/>
    <property type="match status" value="1"/>
</dbReference>
<dbReference type="GO" id="GO:0005886">
    <property type="term" value="C:plasma membrane"/>
    <property type="evidence" value="ECO:0007669"/>
    <property type="project" value="TreeGrafter"/>
</dbReference>
<keyword evidence="8" id="KW-1185">Reference proteome</keyword>
<dbReference type="PANTHER" id="PTHR30627:SF1">
    <property type="entry name" value="PEPTIDOGLYCAN D,D-TRANSPEPTIDASE FTSI"/>
    <property type="match status" value="1"/>
</dbReference>
<sequence length="619" mass="65596">MIGPSGQAGSGKLGTRSRAIVALSVVFVVVLVSRLAWLQTVKGPELAALAQQQRTRVYDEFARRGSIEDTDGRVLAYTMRSRSLTTSPNVLRAEAAERHTWNPKVNPPPEEYLSTIAHTISEKIAGSGASARDVDPEEILDKLNKDSGYEVLVRNVDPDIAAAIAAQFQGIAADRQDVRVYPNGAIGENIIGKTSADGDGQFGYEAWADSTLSGSDGSVTEEVSADGQTIPGTLRDRIPVINGSDATLTIDLDVQTFVQQQIEQAKANSGAEHVSAVVLDAKTAKVVAMANTGTIDPTGDIIAQRKRGKSFGNPAISDPFEPGSVAKIITAAAAIEDGKTTPDEVLEVPGSIRMAGVTVHDAWNHGLVNYTTTGVFGKSSNVGTLLLAQRVGEDRFADMLTRFGIGQPTHIELPGESQGLLPDRSQWSGGTFANLPIGQGMSLTLLQMAGVYQAIANDGVRIEPRIVEKITTPDGTVIPADPAPQTRVVSGQTAQTVRTIFQAVTQNDPTGINRGTGPAAAVDGYQIAGKTGTAQQVDPNCNCYSNSMYWITFAGIAPADDPRFVIAIMMDKPQRGPHGEGGQSAAPLFHDIAAWLLNHYNVALSPPREGPEQLTLHIP</sequence>
<evidence type="ECO:0000313" key="8">
    <source>
        <dbReference type="Proteomes" id="UP000664332"/>
    </source>
</evidence>
<evidence type="ECO:0000259" key="6">
    <source>
        <dbReference type="Pfam" id="PF03717"/>
    </source>
</evidence>
<dbReference type="InterPro" id="IPR050515">
    <property type="entry name" value="Beta-lactam/transpept"/>
</dbReference>
<evidence type="ECO:0000259" key="5">
    <source>
        <dbReference type="Pfam" id="PF00905"/>
    </source>
</evidence>
<keyword evidence="4" id="KW-0812">Transmembrane</keyword>
<evidence type="ECO:0000256" key="1">
    <source>
        <dbReference type="ARBA" id="ARBA00004370"/>
    </source>
</evidence>
<proteinExistence type="inferred from homology"/>
<comment type="similarity">
    <text evidence="2">Belongs to the transpeptidase family.</text>
</comment>
<gene>
    <name evidence="7" type="ORF">JZY06_00400</name>
</gene>
<comment type="caution">
    <text evidence="7">The sequence shown here is derived from an EMBL/GenBank/DDBJ whole genome shotgun (WGS) entry which is preliminary data.</text>
</comment>
<dbReference type="Pfam" id="PF00905">
    <property type="entry name" value="Transpeptidase"/>
    <property type="match status" value="1"/>
</dbReference>
<dbReference type="Gene3D" id="3.40.710.10">
    <property type="entry name" value="DD-peptidase/beta-lactamase superfamily"/>
    <property type="match status" value="1"/>
</dbReference>
<dbReference type="InterPro" id="IPR005311">
    <property type="entry name" value="PBP_dimer"/>
</dbReference>
<dbReference type="InterPro" id="IPR036138">
    <property type="entry name" value="PBP_dimer_sf"/>
</dbReference>
<evidence type="ECO:0000256" key="4">
    <source>
        <dbReference type="SAM" id="Phobius"/>
    </source>
</evidence>
<dbReference type="InterPro" id="IPR012338">
    <property type="entry name" value="Beta-lactam/transpept-like"/>
</dbReference>
<protein>
    <submittedName>
        <fullName evidence="7">Penicillin-binding protein 2</fullName>
    </submittedName>
</protein>
<evidence type="ECO:0000313" key="7">
    <source>
        <dbReference type="EMBL" id="MBN9643096.1"/>
    </source>
</evidence>
<keyword evidence="3 4" id="KW-0472">Membrane</keyword>
<dbReference type="SUPFAM" id="SSF56519">
    <property type="entry name" value="Penicillin binding protein dimerisation domain"/>
    <property type="match status" value="1"/>
</dbReference>
<dbReference type="Pfam" id="PF03717">
    <property type="entry name" value="PBP_dimer"/>
    <property type="match status" value="1"/>
</dbReference>
<feature type="transmembrane region" description="Helical" evidence="4">
    <location>
        <begin position="20"/>
        <end position="37"/>
    </location>
</feature>
<dbReference type="GO" id="GO:0008658">
    <property type="term" value="F:penicillin binding"/>
    <property type="evidence" value="ECO:0007669"/>
    <property type="project" value="InterPro"/>
</dbReference>
<keyword evidence="4" id="KW-1133">Transmembrane helix</keyword>
<name>A0A939DZR1_9CORY</name>
<feature type="domain" description="Penicillin-binding protein dimerisation" evidence="6">
    <location>
        <begin position="62"/>
        <end position="230"/>
    </location>
</feature>
<dbReference type="Gene3D" id="3.90.1310.10">
    <property type="entry name" value="Penicillin-binding protein 2a (Domain 2)"/>
    <property type="match status" value="1"/>
</dbReference>
<evidence type="ECO:0000256" key="3">
    <source>
        <dbReference type="ARBA" id="ARBA00023136"/>
    </source>
</evidence>
<dbReference type="SUPFAM" id="SSF56601">
    <property type="entry name" value="beta-lactamase/transpeptidase-like"/>
    <property type="match status" value="1"/>
</dbReference>
<dbReference type="Gene3D" id="3.30.450.330">
    <property type="match status" value="1"/>
</dbReference>